<accession>A0A6G1EFL4</accession>
<dbReference type="AlphaFoldDB" id="A0A6G1EFL4"/>
<keyword evidence="3" id="KW-1185">Reference proteome</keyword>
<dbReference type="Proteomes" id="UP000479710">
    <property type="component" value="Unassembled WGS sequence"/>
</dbReference>
<protein>
    <submittedName>
        <fullName evidence="2">Uncharacterized protein</fullName>
    </submittedName>
</protein>
<feature type="region of interest" description="Disordered" evidence="1">
    <location>
        <begin position="49"/>
        <end position="75"/>
    </location>
</feature>
<proteinExistence type="predicted"/>
<evidence type="ECO:0000313" key="3">
    <source>
        <dbReference type="Proteomes" id="UP000479710"/>
    </source>
</evidence>
<organism evidence="2 3">
    <name type="scientific">Oryza meyeriana var. granulata</name>
    <dbReference type="NCBI Taxonomy" id="110450"/>
    <lineage>
        <taxon>Eukaryota</taxon>
        <taxon>Viridiplantae</taxon>
        <taxon>Streptophyta</taxon>
        <taxon>Embryophyta</taxon>
        <taxon>Tracheophyta</taxon>
        <taxon>Spermatophyta</taxon>
        <taxon>Magnoliopsida</taxon>
        <taxon>Liliopsida</taxon>
        <taxon>Poales</taxon>
        <taxon>Poaceae</taxon>
        <taxon>BOP clade</taxon>
        <taxon>Oryzoideae</taxon>
        <taxon>Oryzeae</taxon>
        <taxon>Oryzinae</taxon>
        <taxon>Oryza</taxon>
        <taxon>Oryza meyeriana</taxon>
    </lineage>
</organism>
<gene>
    <name evidence="2" type="ORF">E2562_006360</name>
</gene>
<name>A0A6G1EFL4_9ORYZ</name>
<dbReference type="EMBL" id="SPHZ02000003">
    <property type="protein sequence ID" value="KAF0923471.1"/>
    <property type="molecule type" value="Genomic_DNA"/>
</dbReference>
<sequence>MEHATEMESLPAVDRSGSRSTNTCIYRPADVPTPNVGAGRLLLFSCGNRRSSSVHNSKPELTDITSPLGSSSMDA</sequence>
<feature type="compositionally biased region" description="Polar residues" evidence="1">
    <location>
        <begin position="63"/>
        <end position="75"/>
    </location>
</feature>
<evidence type="ECO:0000313" key="2">
    <source>
        <dbReference type="EMBL" id="KAF0923471.1"/>
    </source>
</evidence>
<feature type="region of interest" description="Disordered" evidence="1">
    <location>
        <begin position="1"/>
        <end position="31"/>
    </location>
</feature>
<reference evidence="2 3" key="1">
    <citation type="submission" date="2019-11" db="EMBL/GenBank/DDBJ databases">
        <title>Whole genome sequence of Oryza granulata.</title>
        <authorList>
            <person name="Li W."/>
        </authorList>
    </citation>
    <scope>NUCLEOTIDE SEQUENCE [LARGE SCALE GENOMIC DNA]</scope>
    <source>
        <strain evidence="3">cv. Menghai</strain>
        <tissue evidence="2">Leaf</tissue>
    </source>
</reference>
<evidence type="ECO:0000256" key="1">
    <source>
        <dbReference type="SAM" id="MobiDB-lite"/>
    </source>
</evidence>
<comment type="caution">
    <text evidence="2">The sequence shown here is derived from an EMBL/GenBank/DDBJ whole genome shotgun (WGS) entry which is preliminary data.</text>
</comment>